<dbReference type="STRING" id="1622118.Lupro_05770"/>
<sequence>MKKSILNIGVPITLLIIAIFIIGPACTGDPDEYSYNWWPDTDLDGFGDSYENPVVATNNNAPSNYVRDNSDCDDSNATIYPEATEIPDNTIDEDCNDLYGYTFYADKDGDGFGAGSPVILDLDLGANTPDNYATNDADCDDDNAAINPLADEIAGNGIDDNCDGNIDVVEYYIDADGDGYGSTAFAAAQGVTNNIDCDDTNDEIHPYAQEKNNGIDDDCDGLIDEGY</sequence>
<feature type="transmembrane region" description="Helical" evidence="1">
    <location>
        <begin position="5"/>
        <end position="25"/>
    </location>
</feature>
<keyword evidence="1" id="KW-0812">Transmembrane</keyword>
<protein>
    <submittedName>
        <fullName evidence="2">Uncharacterized protein</fullName>
    </submittedName>
</protein>
<reference evidence="2 3" key="2">
    <citation type="journal article" date="2016" name="Int. J. Syst. Evol. Microbiol.">
        <title>Lutibacter profundi sp. nov., isolated from a deep-sea hydrothermal system on the Arctic Mid-Ocean Ridge and emended description of the genus Lutibacter.</title>
        <authorList>
            <person name="Le Moine Bauer S."/>
            <person name="Roalkvam I."/>
            <person name="Steen I.H."/>
            <person name="Dahle H."/>
        </authorList>
    </citation>
    <scope>NUCLEOTIDE SEQUENCE [LARGE SCALE GENOMIC DNA]</scope>
    <source>
        <strain evidence="2 3">LP1</strain>
    </source>
</reference>
<proteinExistence type="predicted"/>
<dbReference type="AlphaFoldDB" id="A0A109RNF1"/>
<accession>A0A109RNF1</accession>
<keyword evidence="1" id="KW-1133">Transmembrane helix</keyword>
<name>A0A109RNF1_9FLAO</name>
<evidence type="ECO:0000256" key="1">
    <source>
        <dbReference type="SAM" id="Phobius"/>
    </source>
</evidence>
<evidence type="ECO:0000313" key="2">
    <source>
        <dbReference type="EMBL" id="AMC10777.1"/>
    </source>
</evidence>
<reference evidence="3" key="1">
    <citation type="submission" date="2015-12" db="EMBL/GenBank/DDBJ databases">
        <title>Complete genome sequence of Lutibacter profundus strain LP1.</title>
        <authorList>
            <person name="Wissuwa J."/>
            <person name="Le Moine Bauer S."/>
            <person name="Stokke R."/>
            <person name="Dahle H."/>
            <person name="Steen I.H."/>
        </authorList>
    </citation>
    <scope>NUCLEOTIDE SEQUENCE [LARGE SCALE GENOMIC DNA]</scope>
    <source>
        <strain evidence="3">LP1</strain>
    </source>
</reference>
<dbReference type="EMBL" id="CP013355">
    <property type="protein sequence ID" value="AMC10777.1"/>
    <property type="molecule type" value="Genomic_DNA"/>
</dbReference>
<dbReference type="RefSeq" id="WP_068207193.1">
    <property type="nucleotide sequence ID" value="NZ_CP013355.1"/>
</dbReference>
<dbReference type="PATRIC" id="fig|1622118.3.peg.1200"/>
<dbReference type="Proteomes" id="UP000059672">
    <property type="component" value="Chromosome"/>
</dbReference>
<evidence type="ECO:0000313" key="3">
    <source>
        <dbReference type="Proteomes" id="UP000059672"/>
    </source>
</evidence>
<keyword evidence="3" id="KW-1185">Reference proteome</keyword>
<dbReference type="KEGG" id="lut:Lupro_05770"/>
<keyword evidence="1" id="KW-0472">Membrane</keyword>
<gene>
    <name evidence="2" type="ORF">Lupro_05770</name>
</gene>
<dbReference type="Pfam" id="PF11617">
    <property type="entry name" value="Cu-binding_MopE"/>
    <property type="match status" value="3"/>
</dbReference>
<organism evidence="2 3">
    <name type="scientific">Lutibacter profundi</name>
    <dbReference type="NCBI Taxonomy" id="1622118"/>
    <lineage>
        <taxon>Bacteria</taxon>
        <taxon>Pseudomonadati</taxon>
        <taxon>Bacteroidota</taxon>
        <taxon>Flavobacteriia</taxon>
        <taxon>Flavobacteriales</taxon>
        <taxon>Flavobacteriaceae</taxon>
        <taxon>Lutibacter</taxon>
    </lineage>
</organism>
<dbReference type="OrthoDB" id="2972467at2"/>
<dbReference type="InterPro" id="IPR021655">
    <property type="entry name" value="Put_metal-bd"/>
</dbReference>